<dbReference type="RefSeq" id="WP_129324170.1">
    <property type="nucleotide sequence ID" value="NZ_QJSL01000008.1"/>
</dbReference>
<dbReference type="Proteomes" id="UP000290875">
    <property type="component" value="Unassembled WGS sequence"/>
</dbReference>
<protein>
    <recommendedName>
        <fullName evidence="4">PAAR domain-containing protein</fullName>
    </recommendedName>
</protein>
<gene>
    <name evidence="2" type="ORF">DM877_09980</name>
</gene>
<organism evidence="2 3">
    <name type="scientific">Enterobacter cloacae</name>
    <dbReference type="NCBI Taxonomy" id="550"/>
    <lineage>
        <taxon>Bacteria</taxon>
        <taxon>Pseudomonadati</taxon>
        <taxon>Pseudomonadota</taxon>
        <taxon>Gammaproteobacteria</taxon>
        <taxon>Enterobacterales</taxon>
        <taxon>Enterobacteriaceae</taxon>
        <taxon>Enterobacter</taxon>
        <taxon>Enterobacter cloacae complex</taxon>
    </lineage>
</organism>
<comment type="caution">
    <text evidence="2">The sequence shown here is derived from an EMBL/GenBank/DDBJ whole genome shotgun (WGS) entry which is preliminary data.</text>
</comment>
<dbReference type="AlphaFoldDB" id="A0A4V1Q6H5"/>
<evidence type="ECO:0000313" key="2">
    <source>
        <dbReference type="EMBL" id="RXW29108.1"/>
    </source>
</evidence>
<evidence type="ECO:0008006" key="4">
    <source>
        <dbReference type="Google" id="ProtNLM"/>
    </source>
</evidence>
<dbReference type="CDD" id="cd14744">
    <property type="entry name" value="PAAR_CT_2"/>
    <property type="match status" value="1"/>
</dbReference>
<evidence type="ECO:0000256" key="1">
    <source>
        <dbReference type="SAM" id="MobiDB-lite"/>
    </source>
</evidence>
<feature type="region of interest" description="Disordered" evidence="1">
    <location>
        <begin position="108"/>
        <end position="137"/>
    </location>
</feature>
<accession>A0A4V1Q6H5</accession>
<evidence type="ECO:0000313" key="3">
    <source>
        <dbReference type="Proteomes" id="UP000290875"/>
    </source>
</evidence>
<proteinExistence type="predicted"/>
<name>A0A4V1Q6H5_ENTCL</name>
<sequence>MGHWLVKGDRTTCGGQILEGTKRKEFAGNYAALNGHKVSCGKHPGVFHVAGGHPGDIVDGTHVASTLYSRSTCPCKARFIPSQTWAWHGSYPVASTKAAPVSAAVKSTTETVPEPEQHAQAAKKHVQEEPKPQEAKREPVDAGFCILPYGAETGAYEPWLFESEPPAGTRELYRALNGAGKEYKAGSILLVVDPDKQDSEQIAHMQAAKERIDSALAPLSHQQANFLFKYKDTVEMFAAAASTASDTYGYSGQATEAAKGYFQQVEKILVEIEKTYKNHYITSGALIGEQFYVERRRLLGQLDSVLKMFMKHRFMFNEYADLKSALGLSSRSITHRWNETGVRDIEGYATHIEKLAKYVKLMETAGKIGLGLSALDTAAKITEACTVGRDCAKTSFTSIGEFAGSLAGGALASRILQGSAASSICAVVLGAATIEAGGAGALLCMIGVSGGIAYGTDKALSELSGATGEFIGEKLGLYEVTSND</sequence>
<reference evidence="2 3" key="1">
    <citation type="submission" date="2018-06" db="EMBL/GenBank/DDBJ databases">
        <title>Carbapenemase-producing Enterobacteriaceae present in wastewater treatment plant effluent and nearby surface waters in the US.</title>
        <authorList>
            <person name="Mathys D.A."/>
            <person name="Mollenkopf D.F."/>
            <person name="Feicht S.M."/>
            <person name="Adams R.J."/>
            <person name="Albers A.L."/>
            <person name="Grooters S.V."/>
            <person name="Stuever D.M."/>
            <person name="Daniels J.B."/>
            <person name="Wittum T.E."/>
        </authorList>
    </citation>
    <scope>NUCLEOTIDE SEQUENCE [LARGE SCALE GENOMIC DNA]</scope>
    <source>
        <strain evidence="2 3">GEO_4_Eff_A</strain>
    </source>
</reference>
<feature type="compositionally biased region" description="Basic and acidic residues" evidence="1">
    <location>
        <begin position="125"/>
        <end position="137"/>
    </location>
</feature>
<dbReference type="EMBL" id="QJSL01000008">
    <property type="protein sequence ID" value="RXW29108.1"/>
    <property type="molecule type" value="Genomic_DNA"/>
</dbReference>